<dbReference type="CDD" id="cd07814">
    <property type="entry name" value="SRPBCC_CalC_Aha1-like"/>
    <property type="match status" value="1"/>
</dbReference>
<dbReference type="SUPFAM" id="SSF55961">
    <property type="entry name" value="Bet v1-like"/>
    <property type="match status" value="1"/>
</dbReference>
<sequence>MTSNSESKELVITREFKAPRDLVFKAWSEAEHLKHWWGPKGFEITVKGLDFRPNGFFHYSMQSPDGGQMWGKFVYREIQPNEKIVWLNCFSDEEGNIVRAPFSDLIPLEIHNEVTFSETNSITTITLRSRPNNATKEEQSFFEGMFESMEQGFGGTFDQLEQYLEERRS</sequence>
<dbReference type="Proteomes" id="UP001589619">
    <property type="component" value="Unassembled WGS sequence"/>
</dbReference>
<organism evidence="3 4">
    <name type="scientific">Paenibacillus hodogayensis</name>
    <dbReference type="NCBI Taxonomy" id="279208"/>
    <lineage>
        <taxon>Bacteria</taxon>
        <taxon>Bacillati</taxon>
        <taxon>Bacillota</taxon>
        <taxon>Bacilli</taxon>
        <taxon>Bacillales</taxon>
        <taxon>Paenibacillaceae</taxon>
        <taxon>Paenibacillus</taxon>
    </lineage>
</organism>
<reference evidence="3 4" key="1">
    <citation type="submission" date="2024-09" db="EMBL/GenBank/DDBJ databases">
        <authorList>
            <person name="Sun Q."/>
            <person name="Mori K."/>
        </authorList>
    </citation>
    <scope>NUCLEOTIDE SEQUENCE [LARGE SCALE GENOMIC DNA]</scope>
    <source>
        <strain evidence="3 4">JCM 12520</strain>
    </source>
</reference>
<comment type="caution">
    <text evidence="3">The sequence shown here is derived from an EMBL/GenBank/DDBJ whole genome shotgun (WGS) entry which is preliminary data.</text>
</comment>
<gene>
    <name evidence="3" type="ORF">ACFFNY_01545</name>
</gene>
<feature type="domain" description="Activator of Hsp90 ATPase homologue 1/2-like C-terminal" evidence="2">
    <location>
        <begin position="17"/>
        <end position="165"/>
    </location>
</feature>
<protein>
    <submittedName>
        <fullName evidence="3">SRPBCC domain-containing protein</fullName>
    </submittedName>
</protein>
<dbReference type="Pfam" id="PF08327">
    <property type="entry name" value="AHSA1"/>
    <property type="match status" value="1"/>
</dbReference>
<name>A0ABV5VPP3_9BACL</name>
<dbReference type="InterPro" id="IPR013538">
    <property type="entry name" value="ASHA1/2-like_C"/>
</dbReference>
<evidence type="ECO:0000313" key="4">
    <source>
        <dbReference type="Proteomes" id="UP001589619"/>
    </source>
</evidence>
<dbReference type="Gene3D" id="3.30.530.20">
    <property type="match status" value="1"/>
</dbReference>
<dbReference type="EMBL" id="JBHMAG010000002">
    <property type="protein sequence ID" value="MFB9750243.1"/>
    <property type="molecule type" value="Genomic_DNA"/>
</dbReference>
<keyword evidence="4" id="KW-1185">Reference proteome</keyword>
<evidence type="ECO:0000259" key="2">
    <source>
        <dbReference type="Pfam" id="PF08327"/>
    </source>
</evidence>
<evidence type="ECO:0000256" key="1">
    <source>
        <dbReference type="ARBA" id="ARBA00006817"/>
    </source>
</evidence>
<proteinExistence type="inferred from homology"/>
<comment type="similarity">
    <text evidence="1">Belongs to the AHA1 family.</text>
</comment>
<dbReference type="RefSeq" id="WP_344916910.1">
    <property type="nucleotide sequence ID" value="NZ_BAAAYO010000021.1"/>
</dbReference>
<dbReference type="InterPro" id="IPR023393">
    <property type="entry name" value="START-like_dom_sf"/>
</dbReference>
<accession>A0ABV5VPP3</accession>
<evidence type="ECO:0000313" key="3">
    <source>
        <dbReference type="EMBL" id="MFB9750243.1"/>
    </source>
</evidence>